<protein>
    <recommendedName>
        <fullName evidence="4">NAD(+) diphosphatase</fullName>
        <ecNumber evidence="4">3.6.1.22</ecNumber>
    </recommendedName>
</protein>
<accession>A0A7W8FVS2</accession>
<dbReference type="GO" id="GO:0046872">
    <property type="term" value="F:metal ion binding"/>
    <property type="evidence" value="ECO:0007669"/>
    <property type="project" value="UniProtKB-KW"/>
</dbReference>
<evidence type="ECO:0000259" key="10">
    <source>
        <dbReference type="PROSITE" id="PS51462"/>
    </source>
</evidence>
<comment type="cofactor">
    <cofactor evidence="1">
        <name>Mg(2+)</name>
        <dbReference type="ChEBI" id="CHEBI:18420"/>
    </cofactor>
</comment>
<dbReference type="InterPro" id="IPR050241">
    <property type="entry name" value="NAD-cap_RNA_hydrolase_NudC"/>
</dbReference>
<sequence length="268" mass="30669">MIQDIQPHRFHNEFKIKEPKDTDVIFLFDGRRIMASQTPAFHVPFYSMVKGPARYLFQIDGTNFFLGQTQEVAGFEWIDIHVLRQADPKPLCFAAITAYHLYTWYSKNRYCGCCGEKMEHSKIERAMVCPSCGNIVYPTIAPAVIVGVIHHDAILMTRYAGRRYKGHALIAGFCEIGETAEDTVRREVMEEVGLKVKNIRYYKSQPWGFDSNILMGYFADLDGGTNITLEEDELAKARFIPRSEIDDAPDHLSLTREMILAFKNGQEI</sequence>
<dbReference type="PROSITE" id="PS51462">
    <property type="entry name" value="NUDIX"/>
    <property type="match status" value="1"/>
</dbReference>
<reference evidence="11 12" key="1">
    <citation type="submission" date="2020-08" db="EMBL/GenBank/DDBJ databases">
        <title>Genomic Encyclopedia of Type Strains, Phase IV (KMG-IV): sequencing the most valuable type-strain genomes for metagenomic binning, comparative biology and taxonomic classification.</title>
        <authorList>
            <person name="Goeker M."/>
        </authorList>
    </citation>
    <scope>NUCLEOTIDE SEQUENCE [LARGE SCALE GENOMIC DNA]</scope>
    <source>
        <strain evidence="11 12">DSM 25799</strain>
    </source>
</reference>
<evidence type="ECO:0000256" key="9">
    <source>
        <dbReference type="ARBA" id="ARBA00023679"/>
    </source>
</evidence>
<dbReference type="EC" id="3.6.1.22" evidence="4"/>
<dbReference type="Pfam" id="PF00293">
    <property type="entry name" value="NUDIX"/>
    <property type="match status" value="1"/>
</dbReference>
<evidence type="ECO:0000256" key="4">
    <source>
        <dbReference type="ARBA" id="ARBA00012381"/>
    </source>
</evidence>
<comment type="cofactor">
    <cofactor evidence="2">
        <name>Zn(2+)</name>
        <dbReference type="ChEBI" id="CHEBI:29105"/>
    </cofactor>
</comment>
<evidence type="ECO:0000313" key="11">
    <source>
        <dbReference type="EMBL" id="MBB5183458.1"/>
    </source>
</evidence>
<feature type="domain" description="Nudix hydrolase" evidence="10">
    <location>
        <begin position="139"/>
        <end position="262"/>
    </location>
</feature>
<evidence type="ECO:0000256" key="3">
    <source>
        <dbReference type="ARBA" id="ARBA00009595"/>
    </source>
</evidence>
<dbReference type="InterPro" id="IPR015797">
    <property type="entry name" value="NUDIX_hydrolase-like_dom_sf"/>
</dbReference>
<comment type="caution">
    <text evidence="11">The sequence shown here is derived from an EMBL/GenBank/DDBJ whole genome shotgun (WGS) entry which is preliminary data.</text>
</comment>
<dbReference type="Proteomes" id="UP000539953">
    <property type="component" value="Unassembled WGS sequence"/>
</dbReference>
<dbReference type="GO" id="GO:0006742">
    <property type="term" value="P:NADP+ catabolic process"/>
    <property type="evidence" value="ECO:0007669"/>
    <property type="project" value="TreeGrafter"/>
</dbReference>
<dbReference type="InterPro" id="IPR015376">
    <property type="entry name" value="Znr_NADH_PPase"/>
</dbReference>
<evidence type="ECO:0000256" key="7">
    <source>
        <dbReference type="ARBA" id="ARBA00022842"/>
    </source>
</evidence>
<evidence type="ECO:0000256" key="2">
    <source>
        <dbReference type="ARBA" id="ARBA00001947"/>
    </source>
</evidence>
<keyword evidence="5" id="KW-0479">Metal-binding</keyword>
<gene>
    <name evidence="11" type="ORF">HNQ47_001480</name>
</gene>
<dbReference type="Gene3D" id="3.90.79.20">
    <property type="match status" value="1"/>
</dbReference>
<dbReference type="AlphaFoldDB" id="A0A7W8FVS2"/>
<dbReference type="EMBL" id="JACHHK010000005">
    <property type="protein sequence ID" value="MBB5183458.1"/>
    <property type="molecule type" value="Genomic_DNA"/>
</dbReference>
<dbReference type="Gene3D" id="3.90.79.10">
    <property type="entry name" value="Nucleoside Triphosphate Pyrophosphohydrolase"/>
    <property type="match status" value="1"/>
</dbReference>
<dbReference type="GO" id="GO:0005829">
    <property type="term" value="C:cytosol"/>
    <property type="evidence" value="ECO:0007669"/>
    <property type="project" value="TreeGrafter"/>
</dbReference>
<evidence type="ECO:0000256" key="6">
    <source>
        <dbReference type="ARBA" id="ARBA00022801"/>
    </source>
</evidence>
<dbReference type="CDD" id="cd03429">
    <property type="entry name" value="NUDIX_NADH_pyrophosphatase_Nudt13"/>
    <property type="match status" value="1"/>
</dbReference>
<dbReference type="Pfam" id="PF09297">
    <property type="entry name" value="Zn_ribbon_NUD"/>
    <property type="match status" value="1"/>
</dbReference>
<dbReference type="InterPro" id="IPR020084">
    <property type="entry name" value="NUDIX_hydrolase_CS"/>
</dbReference>
<evidence type="ECO:0000256" key="5">
    <source>
        <dbReference type="ARBA" id="ARBA00022723"/>
    </source>
</evidence>
<evidence type="ECO:0000313" key="12">
    <source>
        <dbReference type="Proteomes" id="UP000539953"/>
    </source>
</evidence>
<dbReference type="InterPro" id="IPR049734">
    <property type="entry name" value="NudC-like_C"/>
</dbReference>
<keyword evidence="12" id="KW-1185">Reference proteome</keyword>
<dbReference type="PANTHER" id="PTHR42904:SF6">
    <property type="entry name" value="NAD-CAPPED RNA HYDROLASE NUDT12"/>
    <property type="match status" value="1"/>
</dbReference>
<dbReference type="InterPro" id="IPR000086">
    <property type="entry name" value="NUDIX_hydrolase_dom"/>
</dbReference>
<keyword evidence="6 11" id="KW-0378">Hydrolase</keyword>
<evidence type="ECO:0000256" key="8">
    <source>
        <dbReference type="ARBA" id="ARBA00023027"/>
    </source>
</evidence>
<comment type="similarity">
    <text evidence="3">Belongs to the Nudix hydrolase family. NudC subfamily.</text>
</comment>
<organism evidence="11 12">
    <name type="scientific">Catenisphaera adipataccumulans</name>
    <dbReference type="NCBI Taxonomy" id="700500"/>
    <lineage>
        <taxon>Bacteria</taxon>
        <taxon>Bacillati</taxon>
        <taxon>Bacillota</taxon>
        <taxon>Erysipelotrichia</taxon>
        <taxon>Erysipelotrichales</taxon>
        <taxon>Erysipelotrichaceae</taxon>
        <taxon>Catenisphaera</taxon>
    </lineage>
</organism>
<comment type="catalytic activity">
    <reaction evidence="9">
        <text>a 5'-end NAD(+)-phospho-ribonucleoside in mRNA + H2O = a 5'-end phospho-adenosine-phospho-ribonucleoside in mRNA + beta-nicotinamide D-ribonucleotide + 2 H(+)</text>
        <dbReference type="Rhea" id="RHEA:60876"/>
        <dbReference type="Rhea" id="RHEA-COMP:15698"/>
        <dbReference type="Rhea" id="RHEA-COMP:15719"/>
        <dbReference type="ChEBI" id="CHEBI:14649"/>
        <dbReference type="ChEBI" id="CHEBI:15377"/>
        <dbReference type="ChEBI" id="CHEBI:15378"/>
        <dbReference type="ChEBI" id="CHEBI:144029"/>
        <dbReference type="ChEBI" id="CHEBI:144051"/>
    </reaction>
    <physiologicalReaction direction="left-to-right" evidence="9">
        <dbReference type="Rhea" id="RHEA:60877"/>
    </physiologicalReaction>
</comment>
<keyword evidence="7" id="KW-0460">Magnesium</keyword>
<dbReference type="SUPFAM" id="SSF55811">
    <property type="entry name" value="Nudix"/>
    <property type="match status" value="1"/>
</dbReference>
<keyword evidence="8" id="KW-0520">NAD</keyword>
<dbReference type="RefSeq" id="WP_183328749.1">
    <property type="nucleotide sequence ID" value="NZ_JACHHK010000005.1"/>
</dbReference>
<dbReference type="PANTHER" id="PTHR42904">
    <property type="entry name" value="NUDIX HYDROLASE, NUDC SUBFAMILY"/>
    <property type="match status" value="1"/>
</dbReference>
<dbReference type="NCBIfam" id="NF001299">
    <property type="entry name" value="PRK00241.1"/>
    <property type="match status" value="1"/>
</dbReference>
<name>A0A7W8FVS2_9FIRM</name>
<dbReference type="GO" id="GO:0035529">
    <property type="term" value="F:NADH pyrophosphatase activity"/>
    <property type="evidence" value="ECO:0007669"/>
    <property type="project" value="TreeGrafter"/>
</dbReference>
<proteinExistence type="inferred from homology"/>
<dbReference type="PROSITE" id="PS00893">
    <property type="entry name" value="NUDIX_BOX"/>
    <property type="match status" value="1"/>
</dbReference>
<dbReference type="GO" id="GO:0019677">
    <property type="term" value="P:NAD+ catabolic process"/>
    <property type="evidence" value="ECO:0007669"/>
    <property type="project" value="TreeGrafter"/>
</dbReference>
<evidence type="ECO:0000256" key="1">
    <source>
        <dbReference type="ARBA" id="ARBA00001946"/>
    </source>
</evidence>